<sequence>MYRRRSATSRLTIQPSQCQPEWSDAMQHMQGGGIPIKADWWKKILGAFSLGLGFLFRSRKLKVKNGVSRLSKTSKAEVKTLPESSHLSSQSNRSTNKCSRQIQPFLILNSPWPTPQYSIPCLLSKRRSSEIIREKSLYSDFVLNSAFVSYFLCPESF</sequence>
<evidence type="ECO:0000313" key="1">
    <source>
        <dbReference type="EMBL" id="KAE9401353.1"/>
    </source>
</evidence>
<name>A0A6A4HTT0_9AGAR</name>
<dbReference type="EMBL" id="ML769447">
    <property type="protein sequence ID" value="KAE9401353.1"/>
    <property type="molecule type" value="Genomic_DNA"/>
</dbReference>
<accession>A0A6A4HTT0</accession>
<keyword evidence="2" id="KW-1185">Reference proteome</keyword>
<gene>
    <name evidence="1" type="ORF">BT96DRAFT_611258</name>
</gene>
<dbReference type="Proteomes" id="UP000799118">
    <property type="component" value="Unassembled WGS sequence"/>
</dbReference>
<organism evidence="1 2">
    <name type="scientific">Gymnopus androsaceus JB14</name>
    <dbReference type="NCBI Taxonomy" id="1447944"/>
    <lineage>
        <taxon>Eukaryota</taxon>
        <taxon>Fungi</taxon>
        <taxon>Dikarya</taxon>
        <taxon>Basidiomycota</taxon>
        <taxon>Agaricomycotina</taxon>
        <taxon>Agaricomycetes</taxon>
        <taxon>Agaricomycetidae</taxon>
        <taxon>Agaricales</taxon>
        <taxon>Marasmiineae</taxon>
        <taxon>Omphalotaceae</taxon>
        <taxon>Gymnopus</taxon>
    </lineage>
</organism>
<protein>
    <submittedName>
        <fullName evidence="1">Uncharacterized protein</fullName>
    </submittedName>
</protein>
<dbReference type="AlphaFoldDB" id="A0A6A4HTT0"/>
<evidence type="ECO:0000313" key="2">
    <source>
        <dbReference type="Proteomes" id="UP000799118"/>
    </source>
</evidence>
<proteinExistence type="predicted"/>
<reference evidence="1" key="1">
    <citation type="journal article" date="2019" name="Environ. Microbiol.">
        <title>Fungal ecological strategies reflected in gene transcription - a case study of two litter decomposers.</title>
        <authorList>
            <person name="Barbi F."/>
            <person name="Kohler A."/>
            <person name="Barry K."/>
            <person name="Baskaran P."/>
            <person name="Daum C."/>
            <person name="Fauchery L."/>
            <person name="Ihrmark K."/>
            <person name="Kuo A."/>
            <person name="LaButti K."/>
            <person name="Lipzen A."/>
            <person name="Morin E."/>
            <person name="Grigoriev I.V."/>
            <person name="Henrissat B."/>
            <person name="Lindahl B."/>
            <person name="Martin F."/>
        </authorList>
    </citation>
    <scope>NUCLEOTIDE SEQUENCE</scope>
    <source>
        <strain evidence="1">JB14</strain>
    </source>
</reference>